<dbReference type="CDD" id="cd05483">
    <property type="entry name" value="retropepsin_like_bacteria"/>
    <property type="match status" value="1"/>
</dbReference>
<organism evidence="1">
    <name type="scientific">hydrothermal vent metagenome</name>
    <dbReference type="NCBI Taxonomy" id="652676"/>
    <lineage>
        <taxon>unclassified sequences</taxon>
        <taxon>metagenomes</taxon>
        <taxon>ecological metagenomes</taxon>
    </lineage>
</organism>
<dbReference type="Pfam" id="PF13975">
    <property type="entry name" value="gag-asp_proteas"/>
    <property type="match status" value="1"/>
</dbReference>
<accession>A0A3B0Z832</accession>
<dbReference type="SUPFAM" id="SSF50630">
    <property type="entry name" value="Acid proteases"/>
    <property type="match status" value="1"/>
</dbReference>
<dbReference type="NCBIfam" id="TIGR02281">
    <property type="entry name" value="clan_AA_DTGA"/>
    <property type="match status" value="1"/>
</dbReference>
<dbReference type="Gene3D" id="2.40.70.10">
    <property type="entry name" value="Acid Proteases"/>
    <property type="match status" value="1"/>
</dbReference>
<dbReference type="InterPro" id="IPR001969">
    <property type="entry name" value="Aspartic_peptidase_AS"/>
</dbReference>
<dbReference type="InterPro" id="IPR034122">
    <property type="entry name" value="Retropepsin-like_bacterial"/>
</dbReference>
<evidence type="ECO:0000313" key="1">
    <source>
        <dbReference type="EMBL" id="VAW87691.1"/>
    </source>
</evidence>
<evidence type="ECO:0008006" key="2">
    <source>
        <dbReference type="Google" id="ProtNLM"/>
    </source>
</evidence>
<dbReference type="GO" id="GO:0006508">
    <property type="term" value="P:proteolysis"/>
    <property type="evidence" value="ECO:0007669"/>
    <property type="project" value="InterPro"/>
</dbReference>
<dbReference type="EMBL" id="UOFO01000129">
    <property type="protein sequence ID" value="VAW87691.1"/>
    <property type="molecule type" value="Genomic_DNA"/>
</dbReference>
<protein>
    <recommendedName>
        <fullName evidence="2">TIGR02281 family clan AA aspartic protease</fullName>
    </recommendedName>
</protein>
<dbReference type="InterPro" id="IPR011969">
    <property type="entry name" value="Clan_AA_Asp_peptidase_C"/>
</dbReference>
<proteinExistence type="predicted"/>
<reference evidence="1" key="1">
    <citation type="submission" date="2018-06" db="EMBL/GenBank/DDBJ databases">
        <authorList>
            <person name="Zhirakovskaya E."/>
        </authorList>
    </citation>
    <scope>NUCLEOTIDE SEQUENCE</scope>
</reference>
<dbReference type="AlphaFoldDB" id="A0A3B0Z832"/>
<gene>
    <name evidence="1" type="ORF">MNBD_GAMMA16-1279</name>
</gene>
<dbReference type="PROSITE" id="PS00141">
    <property type="entry name" value="ASP_PROTEASE"/>
    <property type="match status" value="1"/>
</dbReference>
<dbReference type="InterPro" id="IPR021109">
    <property type="entry name" value="Peptidase_aspartic_dom_sf"/>
</dbReference>
<sequence length="208" mass="22491">MLFVLIFVSPASIAVQDITVVALFTNKAVVMLDGKRRVLVQGIESPEGVTLLSSDSETADLMIDGKKETFYLGMHISTGYVQPATTEVKVWGDRNGMYFTTGSINGHLVNFLVDTGATSVAMNANQAQRLGIDFRYIGQRSQVSTASGIAVAYNIKLNSVKVGEIELRNINAVVIDGDFPVDVLLGMSFLGSLEMMHSGKALLLRKNN</sequence>
<name>A0A3B0Z832_9ZZZZ</name>
<dbReference type="GO" id="GO:0004190">
    <property type="term" value="F:aspartic-type endopeptidase activity"/>
    <property type="evidence" value="ECO:0007669"/>
    <property type="project" value="InterPro"/>
</dbReference>